<keyword evidence="5" id="KW-1185">Reference proteome</keyword>
<dbReference type="EMBL" id="CAJNOK010001449">
    <property type="protein sequence ID" value="CAF0812550.1"/>
    <property type="molecule type" value="Genomic_DNA"/>
</dbReference>
<dbReference type="Proteomes" id="UP000682733">
    <property type="component" value="Unassembled WGS sequence"/>
</dbReference>
<dbReference type="AlphaFoldDB" id="A0A814ED34"/>
<sequence>MTSFHEQIPNAFNQNNGLNLWTPNIDSSIDRLALQRAKHFESRTYTTTRSKSITSNEDISDWSESDRECAPLSDYESNGPYFNVISDNYNSNSKSYIDDDTDDQIEDEIPVDISLVKQDEDYKEAEEEEQQEILENDGQTNTNNMTFSTDNNEEISTLSIVSLNVPVTKEDDSCRKLPIRIQSTTTNKKILSQMNRTSTSVDFYVKRKLENNHSNERKLRTRENGSNRSIRTELKTANSGVHHSSIRSSVSLTNSQLFDSSDHHYKTMLNNRLQNRLLNEKLNNNSSRLLKRDMKFQRTKETSTMSPNSSFQSQEKLVDDVRQGRASPNYSLNSTVIDYSRVPRAYELKKLFPDTYDWGRVTNPTKRERISCNRQKWGTIVHPPFPLGYQRATHEQVVDVVGRLNSPTRCKHPHRPSQSLSKKYLSVEETDALIDRLTKVKSIRTDQYYSKGNNVGNVKKIGVLNSYAWKSYGIPT</sequence>
<proteinExistence type="predicted"/>
<name>A0A814ED34_9BILA</name>
<dbReference type="EMBL" id="CAJNOQ010002595">
    <property type="protein sequence ID" value="CAF0967601.1"/>
    <property type="molecule type" value="Genomic_DNA"/>
</dbReference>
<comment type="caution">
    <text evidence="2">The sequence shown here is derived from an EMBL/GenBank/DDBJ whole genome shotgun (WGS) entry which is preliminary data.</text>
</comment>
<evidence type="ECO:0000313" key="4">
    <source>
        <dbReference type="EMBL" id="CAF3740961.1"/>
    </source>
</evidence>
<dbReference type="OrthoDB" id="10021290at2759"/>
<gene>
    <name evidence="2" type="ORF">GPM918_LOCUS12060</name>
    <name evidence="1" type="ORF">OVA965_LOCUS5224</name>
    <name evidence="4" type="ORF">SRO942_LOCUS12061</name>
    <name evidence="3" type="ORF">TMI583_LOCUS5222</name>
</gene>
<dbReference type="Proteomes" id="UP000681722">
    <property type="component" value="Unassembled WGS sequence"/>
</dbReference>
<accession>A0A814ED34</accession>
<dbReference type="EMBL" id="CAJOBA010001449">
    <property type="protein sequence ID" value="CAF3596463.1"/>
    <property type="molecule type" value="Genomic_DNA"/>
</dbReference>
<evidence type="ECO:0000313" key="2">
    <source>
        <dbReference type="EMBL" id="CAF0967601.1"/>
    </source>
</evidence>
<dbReference type="Proteomes" id="UP000663829">
    <property type="component" value="Unassembled WGS sequence"/>
</dbReference>
<protein>
    <submittedName>
        <fullName evidence="2">Uncharacterized protein</fullName>
    </submittedName>
</protein>
<evidence type="ECO:0000313" key="3">
    <source>
        <dbReference type="EMBL" id="CAF3596463.1"/>
    </source>
</evidence>
<dbReference type="Proteomes" id="UP000677228">
    <property type="component" value="Unassembled WGS sequence"/>
</dbReference>
<evidence type="ECO:0000313" key="1">
    <source>
        <dbReference type="EMBL" id="CAF0812550.1"/>
    </source>
</evidence>
<reference evidence="2" key="1">
    <citation type="submission" date="2021-02" db="EMBL/GenBank/DDBJ databases">
        <authorList>
            <person name="Nowell W R."/>
        </authorList>
    </citation>
    <scope>NUCLEOTIDE SEQUENCE</scope>
</reference>
<evidence type="ECO:0000313" key="5">
    <source>
        <dbReference type="Proteomes" id="UP000663829"/>
    </source>
</evidence>
<dbReference type="EMBL" id="CAJOBC010002595">
    <property type="protein sequence ID" value="CAF3740961.1"/>
    <property type="molecule type" value="Genomic_DNA"/>
</dbReference>
<organism evidence="2 5">
    <name type="scientific">Didymodactylos carnosus</name>
    <dbReference type="NCBI Taxonomy" id="1234261"/>
    <lineage>
        <taxon>Eukaryota</taxon>
        <taxon>Metazoa</taxon>
        <taxon>Spiralia</taxon>
        <taxon>Gnathifera</taxon>
        <taxon>Rotifera</taxon>
        <taxon>Eurotatoria</taxon>
        <taxon>Bdelloidea</taxon>
        <taxon>Philodinida</taxon>
        <taxon>Philodinidae</taxon>
        <taxon>Didymodactylos</taxon>
    </lineage>
</organism>